<dbReference type="RefSeq" id="WP_014217464.1">
    <property type="nucleotide sequence ID" value="NZ_LWBO01000013.1"/>
</dbReference>
<keyword evidence="3" id="KW-1133">Transmembrane helix</keyword>
<keyword evidence="3" id="KW-0812">Transmembrane</keyword>
<proteinExistence type="predicted"/>
<feature type="domain" description="Peptidase M56" evidence="4">
    <location>
        <begin position="107"/>
        <end position="299"/>
    </location>
</feature>
<feature type="transmembrane region" description="Helical" evidence="3">
    <location>
        <begin position="48"/>
        <end position="70"/>
    </location>
</feature>
<protein>
    <recommendedName>
        <fullName evidence="4">Peptidase M56 domain-containing protein</fullName>
    </recommendedName>
</protein>
<sequence>MNLLYQSAFLKALGWALLNSLWQMALLWLVYVGLTMNGKKLLSRQRHALALLSLAGGSLWFLATLVINLYKAASGPQVITLYVAASDPAIANHTLPGIISHWFEPALPFLSLAYLAAAAFLFVRFYVQYRHTQRLFNTGLQKADVEWRLFLKDAAQHLGIKKKVQIWLSSLVDTPVTLGIIKPVILLPVAAVNHLTLKQAEAIILHELNHIRRNDYLVNLLISCVDVILFFNPFARQLTSIIRKERENCCDDMVLQFCYEPHSYATALLKLEQSRATTNELALAATGKDKHFLLNRVKRILGSEPERTPFNQKMIAYVLSALLMAFIGWYNPGNVIVKKLVAVREPVPATEAVQTFATPPADDLVKEAVAVENDEPAEQPKKETGCPGQKDPYKKLEQIIELTTDAKLAALSKQLDPLPEQMAGFVNEVEAADYTMNDGTPVPPPPPMPPAQMVFPYVPGTSFYFQAVEDTSLPKKYVMTDADVQAKVALKKSIVALQQVDWKKLESSLKAQGMKVNIDQIQLEIQKAMLQVDWKKLNAESQNALDNANQELEKMQQTYAVRVSEFQRTQTIRAERLKLAQQKILMDRLQQREDLKQMEEDRKKESGKRPKGKRIVHI</sequence>
<dbReference type="Pfam" id="PF05569">
    <property type="entry name" value="Peptidase_M56"/>
    <property type="match status" value="1"/>
</dbReference>
<dbReference type="InterPro" id="IPR052173">
    <property type="entry name" value="Beta-lactam_resp_regulator"/>
</dbReference>
<evidence type="ECO:0000256" key="3">
    <source>
        <dbReference type="SAM" id="Phobius"/>
    </source>
</evidence>
<evidence type="ECO:0000313" key="6">
    <source>
        <dbReference type="Proteomes" id="UP000192277"/>
    </source>
</evidence>
<feature type="transmembrane region" description="Helical" evidence="3">
    <location>
        <begin position="106"/>
        <end position="127"/>
    </location>
</feature>
<dbReference type="InterPro" id="IPR008756">
    <property type="entry name" value="Peptidase_M56"/>
</dbReference>
<evidence type="ECO:0000259" key="4">
    <source>
        <dbReference type="Pfam" id="PF05569"/>
    </source>
</evidence>
<dbReference type="PANTHER" id="PTHR34978:SF3">
    <property type="entry name" value="SLR0241 PROTEIN"/>
    <property type="match status" value="1"/>
</dbReference>
<reference evidence="5 6" key="1">
    <citation type="submission" date="2016-04" db="EMBL/GenBank/DDBJ databases">
        <authorList>
            <person name="Chen L."/>
            <person name="Zhuang W."/>
            <person name="Wang G."/>
        </authorList>
    </citation>
    <scope>NUCLEOTIDE SEQUENCE [LARGE SCALE GENOMIC DNA]</scope>
    <source>
        <strain evidence="6">GR20</strain>
    </source>
</reference>
<comment type="caution">
    <text evidence="5">The sequence shown here is derived from an EMBL/GenBank/DDBJ whole genome shotgun (WGS) entry which is preliminary data.</text>
</comment>
<feature type="region of interest" description="Disordered" evidence="2">
    <location>
        <begin position="593"/>
        <end position="618"/>
    </location>
</feature>
<accession>A0ABX3NVI2</accession>
<dbReference type="CDD" id="cd07341">
    <property type="entry name" value="M56_BlaR1_MecR1_like"/>
    <property type="match status" value="1"/>
</dbReference>
<keyword evidence="6" id="KW-1185">Reference proteome</keyword>
<feature type="compositionally biased region" description="Basic and acidic residues" evidence="2">
    <location>
        <begin position="593"/>
        <end position="608"/>
    </location>
</feature>
<gene>
    <name evidence="5" type="ORF">A4D02_30385</name>
</gene>
<keyword evidence="1" id="KW-0175">Coiled coil</keyword>
<feature type="compositionally biased region" description="Basic residues" evidence="2">
    <location>
        <begin position="609"/>
        <end position="618"/>
    </location>
</feature>
<feature type="transmembrane region" description="Helical" evidence="3">
    <location>
        <begin position="12"/>
        <end position="36"/>
    </location>
</feature>
<evidence type="ECO:0000256" key="1">
    <source>
        <dbReference type="SAM" id="Coils"/>
    </source>
</evidence>
<feature type="coiled-coil region" evidence="1">
    <location>
        <begin position="511"/>
        <end position="592"/>
    </location>
</feature>
<dbReference type="Proteomes" id="UP000192277">
    <property type="component" value="Unassembled WGS sequence"/>
</dbReference>
<organism evidence="5 6">
    <name type="scientific">Niastella koreensis</name>
    <dbReference type="NCBI Taxonomy" id="354356"/>
    <lineage>
        <taxon>Bacteria</taxon>
        <taxon>Pseudomonadati</taxon>
        <taxon>Bacteroidota</taxon>
        <taxon>Chitinophagia</taxon>
        <taxon>Chitinophagales</taxon>
        <taxon>Chitinophagaceae</taxon>
        <taxon>Niastella</taxon>
    </lineage>
</organism>
<evidence type="ECO:0000313" key="5">
    <source>
        <dbReference type="EMBL" id="OQP47636.1"/>
    </source>
</evidence>
<keyword evidence="3" id="KW-0472">Membrane</keyword>
<name>A0ABX3NVI2_9BACT</name>
<evidence type="ECO:0000256" key="2">
    <source>
        <dbReference type="SAM" id="MobiDB-lite"/>
    </source>
</evidence>
<dbReference type="PANTHER" id="PTHR34978">
    <property type="entry name" value="POSSIBLE SENSOR-TRANSDUCER PROTEIN BLAR"/>
    <property type="match status" value="1"/>
</dbReference>
<feature type="transmembrane region" description="Helical" evidence="3">
    <location>
        <begin position="314"/>
        <end position="330"/>
    </location>
</feature>
<dbReference type="EMBL" id="LWBO01000013">
    <property type="protein sequence ID" value="OQP47636.1"/>
    <property type="molecule type" value="Genomic_DNA"/>
</dbReference>